<dbReference type="PANTHER" id="PTHR43308:SF5">
    <property type="entry name" value="S-LAYER PROTEIN _ PEPTIDOGLYCAN ENDO-BETA-N-ACETYLGLUCOSAMINIDASE"/>
    <property type="match status" value="1"/>
</dbReference>
<organism evidence="2 3">
    <name type="scientific">Paenibacillus chungangensis</name>
    <dbReference type="NCBI Taxonomy" id="696535"/>
    <lineage>
        <taxon>Bacteria</taxon>
        <taxon>Bacillati</taxon>
        <taxon>Bacillota</taxon>
        <taxon>Bacilli</taxon>
        <taxon>Bacillales</taxon>
        <taxon>Paenibacillaceae</taxon>
        <taxon>Paenibacillus</taxon>
    </lineage>
</organism>
<protein>
    <submittedName>
        <fullName evidence="2">S-layer homology domain-containing protein</fullName>
    </submittedName>
</protein>
<accession>A0ABW3HPI1</accession>
<dbReference type="PANTHER" id="PTHR43308">
    <property type="entry name" value="OUTER MEMBRANE PROTEIN ALPHA-RELATED"/>
    <property type="match status" value="1"/>
</dbReference>
<dbReference type="RefSeq" id="WP_377563568.1">
    <property type="nucleotide sequence ID" value="NZ_JBHTJZ010000009.1"/>
</dbReference>
<feature type="domain" description="SLH" evidence="1">
    <location>
        <begin position="441"/>
        <end position="501"/>
    </location>
</feature>
<dbReference type="InterPro" id="IPR001119">
    <property type="entry name" value="SLH_dom"/>
</dbReference>
<dbReference type="Pfam" id="PF00395">
    <property type="entry name" value="SLH"/>
    <property type="match status" value="2"/>
</dbReference>
<feature type="domain" description="SLH" evidence="1">
    <location>
        <begin position="566"/>
        <end position="629"/>
    </location>
</feature>
<comment type="caution">
    <text evidence="2">The sequence shown here is derived from an EMBL/GenBank/DDBJ whole genome shotgun (WGS) entry which is preliminary data.</text>
</comment>
<evidence type="ECO:0000313" key="3">
    <source>
        <dbReference type="Proteomes" id="UP001596989"/>
    </source>
</evidence>
<evidence type="ECO:0000259" key="1">
    <source>
        <dbReference type="PROSITE" id="PS51272"/>
    </source>
</evidence>
<dbReference type="PROSITE" id="PS51272">
    <property type="entry name" value="SLH"/>
    <property type="match status" value="3"/>
</dbReference>
<keyword evidence="3" id="KW-1185">Reference proteome</keyword>
<dbReference type="Gene3D" id="2.60.40.680">
    <property type="match status" value="1"/>
</dbReference>
<dbReference type="InterPro" id="IPR051465">
    <property type="entry name" value="Cell_Envelope_Struct_Comp"/>
</dbReference>
<sequence length="639" mass="70262">MRRRPILLAVLSVGVLSLIAGVGPVQAMFAEQPTTRLELTATDRTLRPGEEGQVCVKAELSEGLYGLQLTMAYDSENLRLLGLEGQDYNIFESDSTNEAEGEIVLSAIAKDDSSKLSTRTIACFRFQAMAPVAATELLLYNIKGVTNIRTTRQVQGVVYPDLVEKPVQVAEQLVLKITHDNGSFLREYSSLKKTLDAIRNGDDVLGAAASLTALLEQNETGLFKEETSELIADLSDKLVVMHPLIEEEAYGRSKASVSADAIKQHWSRMRALQSAAVKAGYDGYELVNQFRIPLPSAVQSLTILLSAEALTVLRDSSLSLILEHGELAIVWMEAEGLRDSVEHLELTIEKLPVHKSNWGGAGVTPLTAYEMVVRSPSYHEEAASVHWLHRGGVDADAGYILSSNGHVKARMAVLNQEHHAEQLAAAIAPLSSGRFALVRYDSPFMDLNSTYREAAEAIHILNAMGIVRGTANAAFTPDRSVTRAEWAVMLARLLQLDFTLPQEMPFPDVKEDDWYASAVAALHAKGVVQGRGDGRFHPDAPVSRSQLAVLLDRILQDEYVAWTNADSIYMDQEAIPDWALASVARMTEGQWLKGDDRNQFQPLEEVDRADAAVVLYRIWISIYGEPAEWLTKLNGGREG</sequence>
<dbReference type="EMBL" id="JBHTJZ010000009">
    <property type="protein sequence ID" value="MFD0959448.1"/>
    <property type="molecule type" value="Genomic_DNA"/>
</dbReference>
<dbReference type="Proteomes" id="UP001596989">
    <property type="component" value="Unassembled WGS sequence"/>
</dbReference>
<evidence type="ECO:0000313" key="2">
    <source>
        <dbReference type="EMBL" id="MFD0959448.1"/>
    </source>
</evidence>
<name>A0ABW3HPI1_9BACL</name>
<gene>
    <name evidence="2" type="ORF">ACFQ2I_08590</name>
</gene>
<feature type="domain" description="SLH" evidence="1">
    <location>
        <begin position="502"/>
        <end position="565"/>
    </location>
</feature>
<reference evidence="3" key="1">
    <citation type="journal article" date="2019" name="Int. J. Syst. Evol. Microbiol.">
        <title>The Global Catalogue of Microorganisms (GCM) 10K type strain sequencing project: providing services to taxonomists for standard genome sequencing and annotation.</title>
        <authorList>
            <consortium name="The Broad Institute Genomics Platform"/>
            <consortium name="The Broad Institute Genome Sequencing Center for Infectious Disease"/>
            <person name="Wu L."/>
            <person name="Ma J."/>
        </authorList>
    </citation>
    <scope>NUCLEOTIDE SEQUENCE [LARGE SCALE GENOMIC DNA]</scope>
    <source>
        <strain evidence="3">CCUG 59129</strain>
    </source>
</reference>
<proteinExistence type="predicted"/>